<dbReference type="PROSITE" id="PS51257">
    <property type="entry name" value="PROKAR_LIPOPROTEIN"/>
    <property type="match status" value="1"/>
</dbReference>
<evidence type="ECO:0000313" key="3">
    <source>
        <dbReference type="Proteomes" id="UP000260351"/>
    </source>
</evidence>
<dbReference type="Proteomes" id="UP000260351">
    <property type="component" value="Unassembled WGS sequence"/>
</dbReference>
<feature type="signal peptide" evidence="1">
    <location>
        <begin position="1"/>
        <end position="17"/>
    </location>
</feature>
<name>A0A3E1KCM6_9GAMM</name>
<protein>
    <submittedName>
        <fullName evidence="2">DUF1318 domain-containing protein</fullName>
    </submittedName>
</protein>
<dbReference type="AlphaFoldDB" id="A0A3E1KCM6"/>
<evidence type="ECO:0000256" key="1">
    <source>
        <dbReference type="SAM" id="SignalP"/>
    </source>
</evidence>
<proteinExistence type="predicted"/>
<keyword evidence="3" id="KW-1185">Reference proteome</keyword>
<sequence>MHRFISMTAVASVMMLAACVTINVYFPEAAAERAADRFIRDVLGEDVPAAPSGEPQAARSSWWHALSPVGTAHAQSPDIDINTPQIQAIKERMAQRQREHLAAWFDAGAIGFARDGLVEIRDRSAVSLAERRNLERVVNEENADRNAVYREIAIANGHPEWEDDIRETFARQWIANARSGWYYQQADGGWTQK</sequence>
<dbReference type="Pfam" id="PF07027">
    <property type="entry name" value="DUF1318"/>
    <property type="match status" value="1"/>
</dbReference>
<reference evidence="2 3" key="1">
    <citation type="submission" date="2018-08" db="EMBL/GenBank/DDBJ databases">
        <title>Wenzhouxiangella salilacus sp. nov., a novel bacterium isolated from a saline lake in Xinjiang Province, China.</title>
        <authorList>
            <person name="Han S."/>
        </authorList>
    </citation>
    <scope>NUCLEOTIDE SEQUENCE [LARGE SCALE GENOMIC DNA]</scope>
    <source>
        <strain evidence="2 3">XDB06</strain>
    </source>
</reference>
<keyword evidence="1" id="KW-0732">Signal</keyword>
<dbReference type="OrthoDB" id="8526313at2"/>
<gene>
    <name evidence="2" type="ORF">DZC52_00980</name>
</gene>
<feature type="chain" id="PRO_5017620922" evidence="1">
    <location>
        <begin position="18"/>
        <end position="193"/>
    </location>
</feature>
<accession>A0A3E1KCM6</accession>
<comment type="caution">
    <text evidence="2">The sequence shown here is derived from an EMBL/GenBank/DDBJ whole genome shotgun (WGS) entry which is preliminary data.</text>
</comment>
<organism evidence="2 3">
    <name type="scientific">Wenzhouxiangella sediminis</name>
    <dbReference type="NCBI Taxonomy" id="1792836"/>
    <lineage>
        <taxon>Bacteria</taxon>
        <taxon>Pseudomonadati</taxon>
        <taxon>Pseudomonadota</taxon>
        <taxon>Gammaproteobacteria</taxon>
        <taxon>Chromatiales</taxon>
        <taxon>Wenzhouxiangellaceae</taxon>
        <taxon>Wenzhouxiangella</taxon>
    </lineage>
</organism>
<dbReference type="RefSeq" id="WP_116649254.1">
    <property type="nucleotide sequence ID" value="NZ_QUZK01000004.1"/>
</dbReference>
<dbReference type="EMBL" id="QUZK01000004">
    <property type="protein sequence ID" value="RFF32725.1"/>
    <property type="molecule type" value="Genomic_DNA"/>
</dbReference>
<dbReference type="InterPro" id="IPR008309">
    <property type="entry name" value="YdbL"/>
</dbReference>
<evidence type="ECO:0000313" key="2">
    <source>
        <dbReference type="EMBL" id="RFF32725.1"/>
    </source>
</evidence>